<evidence type="ECO:0000256" key="6">
    <source>
        <dbReference type="ARBA" id="ARBA00022967"/>
    </source>
</evidence>
<dbReference type="InterPro" id="IPR003439">
    <property type="entry name" value="ABC_transporter-like_ATP-bd"/>
</dbReference>
<dbReference type="InterPro" id="IPR003593">
    <property type="entry name" value="AAA+_ATPase"/>
</dbReference>
<dbReference type="PROSITE" id="PS50893">
    <property type="entry name" value="ABC_TRANSPORTER_2"/>
    <property type="match status" value="1"/>
</dbReference>
<dbReference type="Pfam" id="PF00005">
    <property type="entry name" value="ABC_tran"/>
    <property type="match status" value="1"/>
</dbReference>
<gene>
    <name evidence="10" type="ORF">SZL87_10200</name>
</gene>
<evidence type="ECO:0000256" key="1">
    <source>
        <dbReference type="ARBA" id="ARBA00004413"/>
    </source>
</evidence>
<keyword evidence="11" id="KW-1185">Reference proteome</keyword>
<dbReference type="PROSITE" id="PS00211">
    <property type="entry name" value="ABC_TRANSPORTER_1"/>
    <property type="match status" value="1"/>
</dbReference>
<evidence type="ECO:0000256" key="5">
    <source>
        <dbReference type="ARBA" id="ARBA00022840"/>
    </source>
</evidence>
<evidence type="ECO:0000259" key="9">
    <source>
        <dbReference type="PROSITE" id="PS50893"/>
    </source>
</evidence>
<keyword evidence="3" id="KW-1003">Cell membrane</keyword>
<dbReference type="SUPFAM" id="SSF52540">
    <property type="entry name" value="P-loop containing nucleoside triphosphate hydrolases"/>
    <property type="match status" value="1"/>
</dbReference>
<dbReference type="NCBIfam" id="TIGR01188">
    <property type="entry name" value="drrA"/>
    <property type="match status" value="1"/>
</dbReference>
<dbReference type="Gene3D" id="3.40.50.300">
    <property type="entry name" value="P-loop containing nucleotide triphosphate hydrolases"/>
    <property type="match status" value="1"/>
</dbReference>
<keyword evidence="5 10" id="KW-0067">ATP-binding</keyword>
<dbReference type="InterPro" id="IPR050763">
    <property type="entry name" value="ABC_transporter_ATP-binding"/>
</dbReference>
<evidence type="ECO:0000256" key="8">
    <source>
        <dbReference type="ARBA" id="ARBA00049985"/>
    </source>
</evidence>
<comment type="caution">
    <text evidence="10">The sequence shown here is derived from an EMBL/GenBank/DDBJ whole genome shotgun (WGS) entry which is preliminary data.</text>
</comment>
<dbReference type="SMART" id="SM00382">
    <property type="entry name" value="AAA"/>
    <property type="match status" value="1"/>
</dbReference>
<evidence type="ECO:0000313" key="11">
    <source>
        <dbReference type="Proteomes" id="UP001387110"/>
    </source>
</evidence>
<accession>A0ABU8EIM9</accession>
<evidence type="ECO:0000313" key="10">
    <source>
        <dbReference type="EMBL" id="MEI4462797.1"/>
    </source>
</evidence>
<dbReference type="InterPro" id="IPR005894">
    <property type="entry name" value="DrrA"/>
</dbReference>
<evidence type="ECO:0000256" key="4">
    <source>
        <dbReference type="ARBA" id="ARBA00022741"/>
    </source>
</evidence>
<sequence>MTWNLGKEGMKMIHVENLTKTYDGKDVVKGISFDVQAGEIFAFLGPNGAGKSTTVQMLTTLIPISGGRATIQEFDVVKQEKQVRLQIGVALQDTGIDEDLTGLELLVLQGKLFGLSQTEAKKRAEELLQLVGLDQDGKRRSGTYSGGMKRRLDLALTLVHQPTVLFLDEPTTGLDPASRLQIWNEVRRLNEEFGTTIFLTTQYLEEADQLADRIAIINEGELIAEGTAAELKAANGEERIELTLVEKEDERIVIETFAGRQEKDRLVIPSRGTETLRAVVRFLDERKIVATSLVVKQPSLDDVFIRLTGQAYKEES</sequence>
<dbReference type="RefSeq" id="WP_336449300.1">
    <property type="nucleotide sequence ID" value="NZ_JAWVNY010000001.1"/>
</dbReference>
<dbReference type="PANTHER" id="PTHR42711:SF19">
    <property type="entry name" value="DOXORUBICIN RESISTANCE ATP-BINDING PROTEIN DRRA"/>
    <property type="match status" value="1"/>
</dbReference>
<dbReference type="GO" id="GO:0005524">
    <property type="term" value="F:ATP binding"/>
    <property type="evidence" value="ECO:0007669"/>
    <property type="project" value="UniProtKB-KW"/>
</dbReference>
<keyword evidence="6" id="KW-1278">Translocase</keyword>
<keyword evidence="4" id="KW-0547">Nucleotide-binding</keyword>
<name>A0ABU8EIM9_9BACL</name>
<evidence type="ECO:0000256" key="7">
    <source>
        <dbReference type="ARBA" id="ARBA00023136"/>
    </source>
</evidence>
<dbReference type="Pfam" id="PF13732">
    <property type="entry name" value="DrrA1-3_C"/>
    <property type="match status" value="1"/>
</dbReference>
<dbReference type="PANTHER" id="PTHR42711">
    <property type="entry name" value="ABC TRANSPORTER ATP-BINDING PROTEIN"/>
    <property type="match status" value="1"/>
</dbReference>
<dbReference type="InterPro" id="IPR025302">
    <property type="entry name" value="DrrA1/2-like_C"/>
</dbReference>
<dbReference type="InterPro" id="IPR027417">
    <property type="entry name" value="P-loop_NTPase"/>
</dbReference>
<dbReference type="Proteomes" id="UP001387110">
    <property type="component" value="Unassembled WGS sequence"/>
</dbReference>
<comment type="subcellular location">
    <subcellularLocation>
        <location evidence="1">Cell membrane</location>
        <topology evidence="1">Peripheral membrane protein</topology>
        <orientation evidence="1">Cytoplasmic side</orientation>
    </subcellularLocation>
</comment>
<evidence type="ECO:0000256" key="3">
    <source>
        <dbReference type="ARBA" id="ARBA00022475"/>
    </source>
</evidence>
<dbReference type="InterPro" id="IPR017871">
    <property type="entry name" value="ABC_transporter-like_CS"/>
</dbReference>
<proteinExistence type="inferred from homology"/>
<dbReference type="EMBL" id="JBAWKY010000002">
    <property type="protein sequence ID" value="MEI4462797.1"/>
    <property type="molecule type" value="Genomic_DNA"/>
</dbReference>
<keyword evidence="7" id="KW-0472">Membrane</keyword>
<comment type="similarity">
    <text evidence="8">Belongs to the ABC transporter superfamily. Drug exporter-1 (DrugE1) (TC 3.A.1.105) family.</text>
</comment>
<feature type="domain" description="ABC transporter" evidence="9">
    <location>
        <begin position="13"/>
        <end position="244"/>
    </location>
</feature>
<protein>
    <submittedName>
        <fullName evidence="10">ATP-binding cassette domain-containing protein</fullName>
    </submittedName>
</protein>
<evidence type="ECO:0000256" key="2">
    <source>
        <dbReference type="ARBA" id="ARBA00022448"/>
    </source>
</evidence>
<organism evidence="10 11">
    <name type="scientific">Exiguobacterium indicum</name>
    <dbReference type="NCBI Taxonomy" id="296995"/>
    <lineage>
        <taxon>Bacteria</taxon>
        <taxon>Bacillati</taxon>
        <taxon>Bacillota</taxon>
        <taxon>Bacilli</taxon>
        <taxon>Bacillales</taxon>
        <taxon>Bacillales Family XII. Incertae Sedis</taxon>
        <taxon>Exiguobacterium</taxon>
    </lineage>
</organism>
<keyword evidence="2" id="KW-0813">Transport</keyword>
<reference evidence="10 11" key="1">
    <citation type="submission" date="2023-12" db="EMBL/GenBank/DDBJ databases">
        <authorList>
            <person name="Easwaran N."/>
            <person name="Lazarus H.P.S."/>
        </authorList>
    </citation>
    <scope>NUCLEOTIDE SEQUENCE [LARGE SCALE GENOMIC DNA]</scope>
    <source>
        <strain evidence="10 11">VIT-2023</strain>
    </source>
</reference>